<proteinExistence type="predicted"/>
<evidence type="ECO:0000313" key="2">
    <source>
        <dbReference type="EMBL" id="CBY11408.1"/>
    </source>
</evidence>
<sequence>MYFHRPIQLPASLMPQTEPLAKPSLSIPIDIAPTKAVVSRPKLRPQPSAKSRTRVAERTKRHERRRRYSESSESSFDSERSSQFSDSSFDDR</sequence>
<dbReference type="AlphaFoldDB" id="E4XNH0"/>
<organism evidence="2">
    <name type="scientific">Oikopleura dioica</name>
    <name type="common">Tunicate</name>
    <dbReference type="NCBI Taxonomy" id="34765"/>
    <lineage>
        <taxon>Eukaryota</taxon>
        <taxon>Metazoa</taxon>
        <taxon>Chordata</taxon>
        <taxon>Tunicata</taxon>
        <taxon>Appendicularia</taxon>
        <taxon>Copelata</taxon>
        <taxon>Oikopleuridae</taxon>
        <taxon>Oikopleura</taxon>
    </lineage>
</organism>
<accession>E4XNH0</accession>
<evidence type="ECO:0000256" key="1">
    <source>
        <dbReference type="SAM" id="MobiDB-lite"/>
    </source>
</evidence>
<evidence type="ECO:0000313" key="3">
    <source>
        <dbReference type="Proteomes" id="UP000001307"/>
    </source>
</evidence>
<dbReference type="OrthoDB" id="1055097at2759"/>
<feature type="region of interest" description="Disordered" evidence="1">
    <location>
        <begin position="38"/>
        <end position="92"/>
    </location>
</feature>
<dbReference type="EMBL" id="FN653084">
    <property type="protein sequence ID" value="CBY11408.1"/>
    <property type="molecule type" value="Genomic_DNA"/>
</dbReference>
<name>E4XNH0_OIKDI</name>
<feature type="compositionally biased region" description="Low complexity" evidence="1">
    <location>
        <begin position="71"/>
        <end position="92"/>
    </location>
</feature>
<keyword evidence="3" id="KW-1185">Reference proteome</keyword>
<protein>
    <submittedName>
        <fullName evidence="2">Uncharacterized protein</fullName>
    </submittedName>
</protein>
<reference evidence="2" key="1">
    <citation type="journal article" date="2010" name="Science">
        <title>Plasticity of animal genome architecture unmasked by rapid evolution of a pelagic tunicate.</title>
        <authorList>
            <person name="Denoeud F."/>
            <person name="Henriet S."/>
            <person name="Mungpakdee S."/>
            <person name="Aury J.M."/>
            <person name="Da Silva C."/>
            <person name="Brinkmann H."/>
            <person name="Mikhaleva J."/>
            <person name="Olsen L.C."/>
            <person name="Jubin C."/>
            <person name="Canestro C."/>
            <person name="Bouquet J.M."/>
            <person name="Danks G."/>
            <person name="Poulain J."/>
            <person name="Campsteijn C."/>
            <person name="Adamski M."/>
            <person name="Cross I."/>
            <person name="Yadetie F."/>
            <person name="Muffato M."/>
            <person name="Louis A."/>
            <person name="Butcher S."/>
            <person name="Tsagkogeorga G."/>
            <person name="Konrad A."/>
            <person name="Singh S."/>
            <person name="Jensen M.F."/>
            <person name="Cong E.H."/>
            <person name="Eikeseth-Otteraa H."/>
            <person name="Noel B."/>
            <person name="Anthouard V."/>
            <person name="Porcel B.M."/>
            <person name="Kachouri-Lafond R."/>
            <person name="Nishino A."/>
            <person name="Ugolini M."/>
            <person name="Chourrout P."/>
            <person name="Nishida H."/>
            <person name="Aasland R."/>
            <person name="Huzurbazar S."/>
            <person name="Westhof E."/>
            <person name="Delsuc F."/>
            <person name="Lehrach H."/>
            <person name="Reinhardt R."/>
            <person name="Weissenbach J."/>
            <person name="Roy S.W."/>
            <person name="Artiguenave F."/>
            <person name="Postlethwait J.H."/>
            <person name="Manak J.R."/>
            <person name="Thompson E.M."/>
            <person name="Jaillon O."/>
            <person name="Du Pasquier L."/>
            <person name="Boudinot P."/>
            <person name="Liberles D.A."/>
            <person name="Volff J.N."/>
            <person name="Philippe H."/>
            <person name="Lenhard B."/>
            <person name="Roest Crollius H."/>
            <person name="Wincker P."/>
            <person name="Chourrout D."/>
        </authorList>
    </citation>
    <scope>NUCLEOTIDE SEQUENCE [LARGE SCALE GENOMIC DNA]</scope>
</reference>
<gene>
    <name evidence="2" type="ORF">GSOID_T00015730001</name>
</gene>
<dbReference type="Proteomes" id="UP000001307">
    <property type="component" value="Unassembled WGS sequence"/>
</dbReference>
<dbReference type="InParanoid" id="E4XNH0"/>